<name>A0A011VY34_RUMAL</name>
<dbReference type="Pfam" id="PF09346">
    <property type="entry name" value="SMI1_KNR4"/>
    <property type="match status" value="1"/>
</dbReference>
<comment type="caution">
    <text evidence="2">The sequence shown here is derived from an EMBL/GenBank/DDBJ whole genome shotgun (WGS) entry which is preliminary data.</text>
</comment>
<organism evidence="2 3">
    <name type="scientific">Ruminococcus albus SY3</name>
    <dbReference type="NCBI Taxonomy" id="1341156"/>
    <lineage>
        <taxon>Bacteria</taxon>
        <taxon>Bacillati</taxon>
        <taxon>Bacillota</taxon>
        <taxon>Clostridia</taxon>
        <taxon>Eubacteriales</taxon>
        <taxon>Oscillospiraceae</taxon>
        <taxon>Ruminococcus</taxon>
    </lineage>
</organism>
<dbReference type="InterPro" id="IPR018958">
    <property type="entry name" value="Knr4/Smi1-like_dom"/>
</dbReference>
<dbReference type="InterPro" id="IPR037883">
    <property type="entry name" value="Knr4/Smi1-like_sf"/>
</dbReference>
<dbReference type="AlphaFoldDB" id="A0A011VY34"/>
<dbReference type="RefSeq" id="WP_037286651.1">
    <property type="nucleotide sequence ID" value="NZ_JEOB01000002.1"/>
</dbReference>
<protein>
    <recommendedName>
        <fullName evidence="1">Knr4/Smi1-like domain-containing protein</fullName>
    </recommendedName>
</protein>
<evidence type="ECO:0000313" key="2">
    <source>
        <dbReference type="EMBL" id="EXM40201.1"/>
    </source>
</evidence>
<gene>
    <name evidence="2" type="ORF">RASY3_07850</name>
</gene>
<dbReference type="PATRIC" id="fig|1341156.4.peg.1978"/>
<dbReference type="EMBL" id="JEOB01000002">
    <property type="protein sequence ID" value="EXM40201.1"/>
    <property type="molecule type" value="Genomic_DNA"/>
</dbReference>
<dbReference type="Gene3D" id="3.40.1580.10">
    <property type="entry name" value="SMI1/KNR4-like"/>
    <property type="match status" value="1"/>
</dbReference>
<accession>A0A011VY34</accession>
<reference evidence="2 3" key="1">
    <citation type="submission" date="2013-06" db="EMBL/GenBank/DDBJ databases">
        <title>Rumen cellulosomics: divergent fiber-degrading strategies revealed by comparative genome-wide analysis of six Ruminococcal strains.</title>
        <authorList>
            <person name="Dassa B."/>
            <person name="Borovok I."/>
            <person name="Lamed R."/>
            <person name="Flint H."/>
            <person name="Yeoman C.J."/>
            <person name="White B."/>
            <person name="Bayer E.A."/>
        </authorList>
    </citation>
    <scope>NUCLEOTIDE SEQUENCE [LARGE SCALE GENOMIC DNA]</scope>
    <source>
        <strain evidence="2 3">SY3</strain>
    </source>
</reference>
<dbReference type="OrthoDB" id="1819324at2"/>
<keyword evidence="3" id="KW-1185">Reference proteome</keyword>
<dbReference type="Proteomes" id="UP000021369">
    <property type="component" value="Unassembled WGS sequence"/>
</dbReference>
<proteinExistence type="predicted"/>
<evidence type="ECO:0000313" key="3">
    <source>
        <dbReference type="Proteomes" id="UP000021369"/>
    </source>
</evidence>
<feature type="domain" description="Knr4/Smi1-like" evidence="1">
    <location>
        <begin position="5"/>
        <end position="141"/>
    </location>
</feature>
<sequence>MTLGELERQQEVRFPQAFHRIYNSGAMKWLELSRAELKARIKEYVSDTTAFLMLDCDCEMYLFEEVQSAAEELAQLSQWQEEDKKLRIKDGLRIVPFGHSGGGDIYCLLYTPENAEPMVIRYFHDSYEAPQIMGRDFDEFVYIQLLLAAENEQDVEDEYFRNNTAYLSEKYRPMVEGKSADELTDALYAMVFSPADIFERL</sequence>
<evidence type="ECO:0000259" key="1">
    <source>
        <dbReference type="Pfam" id="PF09346"/>
    </source>
</evidence>
<dbReference type="SUPFAM" id="SSF160631">
    <property type="entry name" value="SMI1/KNR4-like"/>
    <property type="match status" value="1"/>
</dbReference>